<comment type="caution">
    <text evidence="2">The sequence shown here is derived from an EMBL/GenBank/DDBJ whole genome shotgun (WGS) entry which is preliminary data.</text>
</comment>
<dbReference type="EMBL" id="MU001496">
    <property type="protein sequence ID" value="KAF2447909.1"/>
    <property type="molecule type" value="Genomic_DNA"/>
</dbReference>
<proteinExistence type="predicted"/>
<dbReference type="OrthoDB" id="10515105at2759"/>
<dbReference type="AlphaFoldDB" id="A0A9P4PMM3"/>
<evidence type="ECO:0000313" key="2">
    <source>
        <dbReference type="EMBL" id="KAF2447909.1"/>
    </source>
</evidence>
<organism evidence="2 3">
    <name type="scientific">Karstenula rhodostoma CBS 690.94</name>
    <dbReference type="NCBI Taxonomy" id="1392251"/>
    <lineage>
        <taxon>Eukaryota</taxon>
        <taxon>Fungi</taxon>
        <taxon>Dikarya</taxon>
        <taxon>Ascomycota</taxon>
        <taxon>Pezizomycotina</taxon>
        <taxon>Dothideomycetes</taxon>
        <taxon>Pleosporomycetidae</taxon>
        <taxon>Pleosporales</taxon>
        <taxon>Massarineae</taxon>
        <taxon>Didymosphaeriaceae</taxon>
        <taxon>Karstenula</taxon>
    </lineage>
</organism>
<gene>
    <name evidence="2" type="ORF">P171DRAFT_441800</name>
</gene>
<feature type="region of interest" description="Disordered" evidence="1">
    <location>
        <begin position="134"/>
        <end position="244"/>
    </location>
</feature>
<protein>
    <submittedName>
        <fullName evidence="2">Uncharacterized protein</fullName>
    </submittedName>
</protein>
<name>A0A9P4PMM3_9PLEO</name>
<evidence type="ECO:0000313" key="3">
    <source>
        <dbReference type="Proteomes" id="UP000799764"/>
    </source>
</evidence>
<sequence>MSGHFSFIVSRGNNDIALETPRPLFLLIWDNHWGIFLPDRHSSSSSGKIWHKTTSSGAVVAKSTKSTTPMRLRVCSIPSPRRSSRNSRQTFVVEVIRELESRGHATREAVDFVRRQSLASVRVTTWNRERRHPLPDLALNNLGPRAPRVDFSSTDSTRGVYRGSSRGPNSSGSGSRAGSDTHRRIEEMNPNRRERNRAEVHSDVNIGHRPARATNPARATPHRGHAREVASRGTEVGMPGGWVD</sequence>
<feature type="compositionally biased region" description="Basic and acidic residues" evidence="1">
    <location>
        <begin position="179"/>
        <end position="202"/>
    </location>
</feature>
<evidence type="ECO:0000256" key="1">
    <source>
        <dbReference type="SAM" id="MobiDB-lite"/>
    </source>
</evidence>
<accession>A0A9P4PMM3</accession>
<keyword evidence="3" id="KW-1185">Reference proteome</keyword>
<reference evidence="2" key="1">
    <citation type="journal article" date="2020" name="Stud. Mycol.">
        <title>101 Dothideomycetes genomes: a test case for predicting lifestyles and emergence of pathogens.</title>
        <authorList>
            <person name="Haridas S."/>
            <person name="Albert R."/>
            <person name="Binder M."/>
            <person name="Bloem J."/>
            <person name="Labutti K."/>
            <person name="Salamov A."/>
            <person name="Andreopoulos B."/>
            <person name="Baker S."/>
            <person name="Barry K."/>
            <person name="Bills G."/>
            <person name="Bluhm B."/>
            <person name="Cannon C."/>
            <person name="Castanera R."/>
            <person name="Culley D."/>
            <person name="Daum C."/>
            <person name="Ezra D."/>
            <person name="Gonzalez J."/>
            <person name="Henrissat B."/>
            <person name="Kuo A."/>
            <person name="Liang C."/>
            <person name="Lipzen A."/>
            <person name="Lutzoni F."/>
            <person name="Magnuson J."/>
            <person name="Mondo S."/>
            <person name="Nolan M."/>
            <person name="Ohm R."/>
            <person name="Pangilinan J."/>
            <person name="Park H.-J."/>
            <person name="Ramirez L."/>
            <person name="Alfaro M."/>
            <person name="Sun H."/>
            <person name="Tritt A."/>
            <person name="Yoshinaga Y."/>
            <person name="Zwiers L.-H."/>
            <person name="Turgeon B."/>
            <person name="Goodwin S."/>
            <person name="Spatafora J."/>
            <person name="Crous P."/>
            <person name="Grigoriev I."/>
        </authorList>
    </citation>
    <scope>NUCLEOTIDE SEQUENCE</scope>
    <source>
        <strain evidence="2">CBS 690.94</strain>
    </source>
</reference>
<feature type="compositionally biased region" description="Low complexity" evidence="1">
    <location>
        <begin position="162"/>
        <end position="178"/>
    </location>
</feature>
<dbReference type="Proteomes" id="UP000799764">
    <property type="component" value="Unassembled WGS sequence"/>
</dbReference>